<dbReference type="InterPro" id="IPR037925">
    <property type="entry name" value="FlgE/F/G-like"/>
</dbReference>
<keyword evidence="9" id="KW-1185">Reference proteome</keyword>
<dbReference type="GO" id="GO:0071978">
    <property type="term" value="P:bacterial-type flagellum-dependent swarming motility"/>
    <property type="evidence" value="ECO:0007669"/>
    <property type="project" value="TreeGrafter"/>
</dbReference>
<dbReference type="SUPFAM" id="SSF117143">
    <property type="entry name" value="Flagellar hook protein flgE"/>
    <property type="match status" value="1"/>
</dbReference>
<dbReference type="Pfam" id="PF06429">
    <property type="entry name" value="Flg_bbr_C"/>
    <property type="match status" value="1"/>
</dbReference>
<comment type="caution">
    <text evidence="8">The sequence shown here is derived from an EMBL/GenBank/DDBJ whole genome shotgun (WGS) entry which is preliminary data.</text>
</comment>
<dbReference type="PANTHER" id="PTHR30435">
    <property type="entry name" value="FLAGELLAR PROTEIN"/>
    <property type="match status" value="1"/>
</dbReference>
<dbReference type="InterPro" id="IPR053967">
    <property type="entry name" value="LlgE_F_G-like_D1"/>
</dbReference>
<feature type="domain" description="Flagellar basal-body/hook protein C-terminal" evidence="6">
    <location>
        <begin position="430"/>
        <end position="473"/>
    </location>
</feature>
<gene>
    <name evidence="8" type="ORF">F2P47_13980</name>
</gene>
<dbReference type="NCBIfam" id="TIGR03506">
    <property type="entry name" value="FlgEFG_subfam"/>
    <property type="match status" value="1"/>
</dbReference>
<name>A0A6N6VFT8_9HYPH</name>
<evidence type="ECO:0000256" key="3">
    <source>
        <dbReference type="ARBA" id="ARBA00023143"/>
    </source>
</evidence>
<dbReference type="InterPro" id="IPR037058">
    <property type="entry name" value="Falgellar_hook_FlgE_sf"/>
</dbReference>
<feature type="domain" description="Flagellar basal body rod protein N-terminal" evidence="5">
    <location>
        <begin position="7"/>
        <end position="37"/>
    </location>
</feature>
<proteinExistence type="inferred from homology"/>
<evidence type="ECO:0000259" key="5">
    <source>
        <dbReference type="Pfam" id="PF00460"/>
    </source>
</evidence>
<evidence type="ECO:0000259" key="6">
    <source>
        <dbReference type="Pfam" id="PF06429"/>
    </source>
</evidence>
<comment type="function">
    <text evidence="4">A flexible structure which links the flagellar filament to the drive apparatus in the basal body.</text>
</comment>
<dbReference type="AlphaFoldDB" id="A0A6N6VFT8"/>
<feature type="domain" description="Flagellar hook protein FlgE/F/G-like D1" evidence="7">
    <location>
        <begin position="84"/>
        <end position="153"/>
    </location>
</feature>
<evidence type="ECO:0000256" key="4">
    <source>
        <dbReference type="RuleBase" id="RU362116"/>
    </source>
</evidence>
<dbReference type="RefSeq" id="WP_152216996.1">
    <property type="nucleotide sequence ID" value="NZ_JBAQYD010000178.1"/>
</dbReference>
<sequence>MSFFGAMSTAVTGIKAQSSALGYISDNIANSQTTGFKKTEASFLDIVTVATATNQQPGAVMAQPKYTNSVQGTISSTSVATNMAINGNGFFVVSKSVGNADNSPVFQDVNYYTRAGDFSMDKNGYLKNSSGYYLQGTPIDPTSGNLVGDATGVVQINQGFLAAHATSSINYQVNLPSTPTTSNYDTTVAGSELLQTSAEKTSGTVFHNDPTNTSGTPATDGVIQAQDEAAFLNRSVTGGSVTAYDSQGTAASVQLRWVKVDNASGDGSGSTPGTETWQLFYKSDDSATGTNAKWTNVGQNYTFDSAGNLNPPVASTTINNLTVNGDVIGNVTLYHGNGGVTQYADTSGAVTVNKIDQDGYAAGNLVSIAVTDNGRIAGTYSNGKTVDLYQIGVAHFNNPDGLQKVDGAAFAATEASGQAIAGGSGSVVGSALEDSNVDLSDEFSKLIIAQQAYSANTRVITAADSLIQETLNMKH</sequence>
<dbReference type="Pfam" id="PF22692">
    <property type="entry name" value="LlgE_F_G_D1"/>
    <property type="match status" value="1"/>
</dbReference>
<dbReference type="Proteomes" id="UP000468901">
    <property type="component" value="Unassembled WGS sequence"/>
</dbReference>
<evidence type="ECO:0000256" key="2">
    <source>
        <dbReference type="ARBA" id="ARBA00009677"/>
    </source>
</evidence>
<reference evidence="8 9" key="1">
    <citation type="submission" date="2019-09" db="EMBL/GenBank/DDBJ databases">
        <title>Parvibaculum sedimenti sp. nov., isolated from sediment.</title>
        <authorList>
            <person name="Wang Y."/>
        </authorList>
    </citation>
    <scope>NUCLEOTIDE SEQUENCE [LARGE SCALE GENOMIC DNA]</scope>
    <source>
        <strain evidence="8 9">HXT-9</strain>
    </source>
</reference>
<dbReference type="InterPro" id="IPR020013">
    <property type="entry name" value="Flagellar_FlgE/F/G"/>
</dbReference>
<accession>A0A6N6VFT8</accession>
<evidence type="ECO:0000313" key="8">
    <source>
        <dbReference type="EMBL" id="KAB7739113.1"/>
    </source>
</evidence>
<comment type="similarity">
    <text evidence="2 4">Belongs to the flagella basal body rod proteins family.</text>
</comment>
<comment type="subcellular location">
    <subcellularLocation>
        <location evidence="1 4">Bacterial flagellum basal body</location>
    </subcellularLocation>
</comment>
<evidence type="ECO:0000313" key="9">
    <source>
        <dbReference type="Proteomes" id="UP000468901"/>
    </source>
</evidence>
<protein>
    <recommendedName>
        <fullName evidence="4">Flagellar hook protein FlgE</fullName>
    </recommendedName>
</protein>
<evidence type="ECO:0000259" key="7">
    <source>
        <dbReference type="Pfam" id="PF22692"/>
    </source>
</evidence>
<keyword evidence="8" id="KW-0966">Cell projection</keyword>
<dbReference type="InterPro" id="IPR001444">
    <property type="entry name" value="Flag_bb_rod_N"/>
</dbReference>
<evidence type="ECO:0000256" key="1">
    <source>
        <dbReference type="ARBA" id="ARBA00004117"/>
    </source>
</evidence>
<keyword evidence="3 4" id="KW-0975">Bacterial flagellum</keyword>
<dbReference type="Pfam" id="PF00460">
    <property type="entry name" value="Flg_bb_rod"/>
    <property type="match status" value="1"/>
</dbReference>
<dbReference type="Gene3D" id="2.60.98.20">
    <property type="entry name" value="Flagellar hook protein FlgE"/>
    <property type="match status" value="1"/>
</dbReference>
<dbReference type="InterPro" id="IPR010930">
    <property type="entry name" value="Flg_bb/hook_C_dom"/>
</dbReference>
<keyword evidence="8" id="KW-0282">Flagellum</keyword>
<dbReference type="EMBL" id="WESC01000013">
    <property type="protein sequence ID" value="KAB7739113.1"/>
    <property type="molecule type" value="Genomic_DNA"/>
</dbReference>
<dbReference type="GO" id="GO:0005829">
    <property type="term" value="C:cytosol"/>
    <property type="evidence" value="ECO:0007669"/>
    <property type="project" value="TreeGrafter"/>
</dbReference>
<dbReference type="GO" id="GO:0009425">
    <property type="term" value="C:bacterial-type flagellum basal body"/>
    <property type="evidence" value="ECO:0007669"/>
    <property type="project" value="UniProtKB-SubCell"/>
</dbReference>
<dbReference type="GO" id="GO:0009424">
    <property type="term" value="C:bacterial-type flagellum hook"/>
    <property type="evidence" value="ECO:0007669"/>
    <property type="project" value="TreeGrafter"/>
</dbReference>
<dbReference type="PANTHER" id="PTHR30435:SF1">
    <property type="entry name" value="FLAGELLAR HOOK PROTEIN FLGE"/>
    <property type="match status" value="1"/>
</dbReference>
<organism evidence="8 9">
    <name type="scientific">Parvibaculum sedimenti</name>
    <dbReference type="NCBI Taxonomy" id="2608632"/>
    <lineage>
        <taxon>Bacteria</taxon>
        <taxon>Pseudomonadati</taxon>
        <taxon>Pseudomonadota</taxon>
        <taxon>Alphaproteobacteria</taxon>
        <taxon>Hyphomicrobiales</taxon>
        <taxon>Parvibaculaceae</taxon>
        <taxon>Parvibaculum</taxon>
    </lineage>
</organism>
<keyword evidence="8" id="KW-0969">Cilium</keyword>